<protein>
    <submittedName>
        <fullName evidence="1">Uncharacterized protein</fullName>
    </submittedName>
</protein>
<dbReference type="EMBL" id="BGPR01005250">
    <property type="protein sequence ID" value="GBN08293.1"/>
    <property type="molecule type" value="Genomic_DNA"/>
</dbReference>
<proteinExistence type="predicted"/>
<name>A0A4Y2L3C1_ARAVE</name>
<sequence length="150" mass="17123">MAHPHRQSIIRHQSAGGASAKNVLRRNEIGIKGIGASSARTQIGIGVSFSIRIYLSQSSALRRRTFRIINSGRWNISIEIQICSQIGQVNFHQDMKRWKDDDMKGWNINIKPHITSPLERDHSTAILPEEKLKVFLREEKRCRGLALHFS</sequence>
<dbReference type="AlphaFoldDB" id="A0A4Y2L3C1"/>
<accession>A0A4Y2L3C1</accession>
<organism evidence="1 2">
    <name type="scientific">Araneus ventricosus</name>
    <name type="common">Orbweaver spider</name>
    <name type="synonym">Epeira ventricosa</name>
    <dbReference type="NCBI Taxonomy" id="182803"/>
    <lineage>
        <taxon>Eukaryota</taxon>
        <taxon>Metazoa</taxon>
        <taxon>Ecdysozoa</taxon>
        <taxon>Arthropoda</taxon>
        <taxon>Chelicerata</taxon>
        <taxon>Arachnida</taxon>
        <taxon>Araneae</taxon>
        <taxon>Araneomorphae</taxon>
        <taxon>Entelegynae</taxon>
        <taxon>Araneoidea</taxon>
        <taxon>Araneidae</taxon>
        <taxon>Araneus</taxon>
    </lineage>
</organism>
<dbReference type="Proteomes" id="UP000499080">
    <property type="component" value="Unassembled WGS sequence"/>
</dbReference>
<gene>
    <name evidence="1" type="ORF">AVEN_133791_1</name>
</gene>
<reference evidence="1 2" key="1">
    <citation type="journal article" date="2019" name="Sci. Rep.">
        <title>Orb-weaving spider Araneus ventricosus genome elucidates the spidroin gene catalogue.</title>
        <authorList>
            <person name="Kono N."/>
            <person name="Nakamura H."/>
            <person name="Ohtoshi R."/>
            <person name="Moran D.A.P."/>
            <person name="Shinohara A."/>
            <person name="Yoshida Y."/>
            <person name="Fujiwara M."/>
            <person name="Mori M."/>
            <person name="Tomita M."/>
            <person name="Arakawa K."/>
        </authorList>
    </citation>
    <scope>NUCLEOTIDE SEQUENCE [LARGE SCALE GENOMIC DNA]</scope>
</reference>
<keyword evidence="2" id="KW-1185">Reference proteome</keyword>
<evidence type="ECO:0000313" key="1">
    <source>
        <dbReference type="EMBL" id="GBN08293.1"/>
    </source>
</evidence>
<comment type="caution">
    <text evidence="1">The sequence shown here is derived from an EMBL/GenBank/DDBJ whole genome shotgun (WGS) entry which is preliminary data.</text>
</comment>
<evidence type="ECO:0000313" key="2">
    <source>
        <dbReference type="Proteomes" id="UP000499080"/>
    </source>
</evidence>